<dbReference type="Proteomes" id="UP000049979">
    <property type="component" value="Unassembled WGS sequence"/>
</dbReference>
<dbReference type="RefSeq" id="WP_055068882.1">
    <property type="nucleotide sequence ID" value="NZ_CP173697.1"/>
</dbReference>
<dbReference type="EMBL" id="CVRR01000093">
    <property type="protein sequence ID" value="CRL43105.1"/>
    <property type="molecule type" value="Genomic_DNA"/>
</dbReference>
<dbReference type="InterPro" id="IPR003646">
    <property type="entry name" value="SH3-like_bac-type"/>
</dbReference>
<keyword evidence="2" id="KW-0472">Membrane</keyword>
<dbReference type="SMART" id="SM00287">
    <property type="entry name" value="SH3b"/>
    <property type="match status" value="2"/>
</dbReference>
<dbReference type="OrthoDB" id="1690999at2"/>
<accession>A0A0M6WZT5</accession>
<proteinExistence type="predicted"/>
<keyword evidence="5" id="KW-1185">Reference proteome</keyword>
<dbReference type="Pfam" id="PF08239">
    <property type="entry name" value="SH3_3"/>
    <property type="match status" value="2"/>
</dbReference>
<reference evidence="5" key="1">
    <citation type="submission" date="2015-05" db="EMBL/GenBank/DDBJ databases">
        <authorList>
            <consortium name="Pathogen Informatics"/>
        </authorList>
    </citation>
    <scope>NUCLEOTIDE SEQUENCE [LARGE SCALE GENOMIC DNA]</scope>
    <source>
        <strain evidence="5">M72</strain>
    </source>
</reference>
<feature type="region of interest" description="Disordered" evidence="1">
    <location>
        <begin position="243"/>
        <end position="307"/>
    </location>
</feature>
<evidence type="ECO:0000313" key="5">
    <source>
        <dbReference type="Proteomes" id="UP000049979"/>
    </source>
</evidence>
<evidence type="ECO:0000313" key="4">
    <source>
        <dbReference type="EMBL" id="CRL43105.1"/>
    </source>
</evidence>
<organism evidence="4 5">
    <name type="scientific">Roseburia faecis</name>
    <dbReference type="NCBI Taxonomy" id="301302"/>
    <lineage>
        <taxon>Bacteria</taxon>
        <taxon>Bacillati</taxon>
        <taxon>Bacillota</taxon>
        <taxon>Clostridia</taxon>
        <taxon>Lachnospirales</taxon>
        <taxon>Lachnospiraceae</taxon>
        <taxon>Roseburia</taxon>
    </lineage>
</organism>
<sequence>MQNEKLKKFTDFFVKYRRYFCAAVLFVILVVILVKCTGPQKDQKETQNGTQGVTQTTEYQEIGKLQKDADAELVTLMENYYAAYAGGDTDSLEMIAQPLSDNEKSYITTFSEYYEDYQNITCYSTKGATDDSYLVSVCYDLKFKGVDTPAPGMDFFYVERDGKGNLIINNIYSAYNFNFLDQDLDANLYSLILAYEKSDEVVALQKEVQTSYNEAVKSDEKLANMVGGTLRNAMAKWRETIVSNTETQTTETESQTQETQTTETKKQEETQKKEETQKTEETQTTESTEKKEDTQKSDSKKSTGTVKTKDICNVRKSPSTDGELLGKVDIGVELKKLGTEGDWTKVKFQGETGYVKSEFVKEVSSKSGSGKGTVKTKDICNVRKTASTDGELLGKVDAGVKLKKLGTKGEWTKVKFQGKTGYIKSDLIKTVK</sequence>
<evidence type="ECO:0000259" key="3">
    <source>
        <dbReference type="PROSITE" id="PS51781"/>
    </source>
</evidence>
<evidence type="ECO:0000256" key="1">
    <source>
        <dbReference type="SAM" id="MobiDB-lite"/>
    </source>
</evidence>
<feature type="domain" description="SH3b" evidence="3">
    <location>
        <begin position="369"/>
        <end position="431"/>
    </location>
</feature>
<keyword evidence="2" id="KW-1133">Transmembrane helix</keyword>
<evidence type="ECO:0000256" key="2">
    <source>
        <dbReference type="SAM" id="Phobius"/>
    </source>
</evidence>
<feature type="compositionally biased region" description="Basic and acidic residues" evidence="1">
    <location>
        <begin position="263"/>
        <end position="307"/>
    </location>
</feature>
<dbReference type="PROSITE" id="PS51781">
    <property type="entry name" value="SH3B"/>
    <property type="match status" value="2"/>
</dbReference>
<dbReference type="AlphaFoldDB" id="A0A0M6WZT5"/>
<feature type="transmembrane region" description="Helical" evidence="2">
    <location>
        <begin position="16"/>
        <end position="34"/>
    </location>
</feature>
<name>A0A0M6WZT5_9FIRM</name>
<dbReference type="Gene3D" id="2.30.30.40">
    <property type="entry name" value="SH3 Domains"/>
    <property type="match status" value="2"/>
</dbReference>
<gene>
    <name evidence="4" type="ORF">M72_18331</name>
</gene>
<protein>
    <recommendedName>
        <fullName evidence="3">SH3b domain-containing protein</fullName>
    </recommendedName>
</protein>
<keyword evidence="2" id="KW-0812">Transmembrane</keyword>
<dbReference type="PANTHER" id="PTHR34408:SF1">
    <property type="entry name" value="GLYCOSYL HYDROLASE FAMILY 19 DOMAIN-CONTAINING PROTEIN HI_1415"/>
    <property type="match status" value="1"/>
</dbReference>
<dbReference type="STRING" id="301302.ERS852420_00748"/>
<dbReference type="InterPro" id="IPR052354">
    <property type="entry name" value="Cell_Wall_Dynamics_Protein"/>
</dbReference>
<feature type="compositionally biased region" description="Low complexity" evidence="1">
    <location>
        <begin position="245"/>
        <end position="262"/>
    </location>
</feature>
<dbReference type="PANTHER" id="PTHR34408">
    <property type="entry name" value="FAMILY PROTEIN, PUTATIVE-RELATED"/>
    <property type="match status" value="1"/>
</dbReference>
<feature type="domain" description="SH3b" evidence="3">
    <location>
        <begin position="301"/>
        <end position="364"/>
    </location>
</feature>